<dbReference type="EMBL" id="BSXS01003435">
    <property type="protein sequence ID" value="GME81273.1"/>
    <property type="molecule type" value="Genomic_DNA"/>
</dbReference>
<keyword evidence="2" id="KW-1185">Reference proteome</keyword>
<evidence type="ECO:0000313" key="2">
    <source>
        <dbReference type="Proteomes" id="UP001165064"/>
    </source>
</evidence>
<evidence type="ECO:0000313" key="1">
    <source>
        <dbReference type="EMBL" id="GME81273.1"/>
    </source>
</evidence>
<gene>
    <name evidence="1" type="ORF">Amon02_000484100</name>
</gene>
<accession>A0ACB5T4R6</accession>
<dbReference type="Proteomes" id="UP001165064">
    <property type="component" value="Unassembled WGS sequence"/>
</dbReference>
<comment type="caution">
    <text evidence="1">The sequence shown here is derived from an EMBL/GenBank/DDBJ whole genome shotgun (WGS) entry which is preliminary data.</text>
</comment>
<protein>
    <submittedName>
        <fullName evidence="1">Unnamed protein product</fullName>
    </submittedName>
</protein>
<sequence>MLPTVNSDPESGRGSLELSRRKTLVRRGETAARQFGFDESFSSLPPKRSHLEADQKSSPYWILFCYFVTFWAPPPFLKLFGLETKDRRTAWREKMGLIAIILSFGAIIAFLTFGFTRSVCVGVTKRFKETEITKDWVVINGRAYNLSDFAHPAATGIDDGTNVLHSPVDAGGKDLTFLFQNVNGNCKGLIKPRDNCTIPNEDDNLACQGQRVFL</sequence>
<proteinExistence type="predicted"/>
<organism evidence="1 2">
    <name type="scientific">Ambrosiozyma monospora</name>
    <name type="common">Yeast</name>
    <name type="synonym">Endomycopsis monosporus</name>
    <dbReference type="NCBI Taxonomy" id="43982"/>
    <lineage>
        <taxon>Eukaryota</taxon>
        <taxon>Fungi</taxon>
        <taxon>Dikarya</taxon>
        <taxon>Ascomycota</taxon>
        <taxon>Saccharomycotina</taxon>
        <taxon>Pichiomycetes</taxon>
        <taxon>Pichiales</taxon>
        <taxon>Pichiaceae</taxon>
        <taxon>Ambrosiozyma</taxon>
    </lineage>
</organism>
<reference evidence="1" key="1">
    <citation type="submission" date="2023-04" db="EMBL/GenBank/DDBJ databases">
        <title>Ambrosiozyma monospora NBRC 10751.</title>
        <authorList>
            <person name="Ichikawa N."/>
            <person name="Sato H."/>
            <person name="Tonouchi N."/>
        </authorList>
    </citation>
    <scope>NUCLEOTIDE SEQUENCE</scope>
    <source>
        <strain evidence="1">NBRC 10751</strain>
    </source>
</reference>
<name>A0ACB5T4R6_AMBMO</name>